<dbReference type="AlphaFoldDB" id="A0A2H0U1X2"/>
<comment type="caution">
    <text evidence="1">The sequence shown here is derived from an EMBL/GenBank/DDBJ whole genome shotgun (WGS) entry which is preliminary data.</text>
</comment>
<accession>A0A2H0U1X2</accession>
<gene>
    <name evidence="1" type="ORF">COU28_00165</name>
</gene>
<evidence type="ECO:0008006" key="3">
    <source>
        <dbReference type="Google" id="ProtNLM"/>
    </source>
</evidence>
<proteinExistence type="predicted"/>
<evidence type="ECO:0000313" key="2">
    <source>
        <dbReference type="Proteomes" id="UP000230852"/>
    </source>
</evidence>
<protein>
    <recommendedName>
        <fullName evidence="3">DUF3800 domain-containing protein</fullName>
    </recommendedName>
</protein>
<dbReference type="Proteomes" id="UP000230852">
    <property type="component" value="Unassembled WGS sequence"/>
</dbReference>
<evidence type="ECO:0000313" key="1">
    <source>
        <dbReference type="EMBL" id="PIR78693.1"/>
    </source>
</evidence>
<name>A0A2H0U1X2_9BACT</name>
<dbReference type="EMBL" id="PFBU01000005">
    <property type="protein sequence ID" value="PIR78693.1"/>
    <property type="molecule type" value="Genomic_DNA"/>
</dbReference>
<dbReference type="InterPro" id="IPR024524">
    <property type="entry name" value="DUF3800"/>
</dbReference>
<organism evidence="1 2">
    <name type="scientific">Candidatus Magasanikbacteria bacterium CG10_big_fil_rev_8_21_14_0_10_36_16</name>
    <dbReference type="NCBI Taxonomy" id="1974645"/>
    <lineage>
        <taxon>Bacteria</taxon>
        <taxon>Candidatus Magasanikiibacteriota</taxon>
    </lineage>
</organism>
<reference evidence="2" key="1">
    <citation type="submission" date="2017-09" db="EMBL/GenBank/DDBJ databases">
        <title>Depth-based differentiation of microbial function through sediment-hosted aquifers and enrichment of novel symbionts in the deep terrestrial subsurface.</title>
        <authorList>
            <person name="Probst A.J."/>
            <person name="Ladd B."/>
            <person name="Jarett J.K."/>
            <person name="Geller-Mcgrath D.E."/>
            <person name="Sieber C.M.K."/>
            <person name="Emerson J.B."/>
            <person name="Anantharaman K."/>
            <person name="Thomas B.C."/>
            <person name="Malmstrom R."/>
            <person name="Stieglmeier M."/>
            <person name="Klingl A."/>
            <person name="Woyke T."/>
            <person name="Ryan C.M."/>
            <person name="Banfield J.F."/>
        </authorList>
    </citation>
    <scope>NUCLEOTIDE SEQUENCE [LARGE SCALE GENOMIC DNA]</scope>
</reference>
<dbReference type="Pfam" id="PF12686">
    <property type="entry name" value="DUF3800"/>
    <property type="match status" value="1"/>
</dbReference>
<sequence>MIVIYLDESGALNNIKKQRYFVIGALVTEKEIDRKKLKNLYRRLYVKHCIPNKIDELHANKLDFTVKQDILQSLSNLACFRLDYIVIDKVYINPELYKEKNICYNYLVTQLVKKIVKNYQKDIQIILDNHTIKVKSLNSLRDHILIEARTKWNFNHDIEVVLMDSKNSKGVQLVDVVANAIFAKYNYNKIHLYNINDTNYRHRIRFPYAKFGQI</sequence>